<dbReference type="AlphaFoldDB" id="A0A4Y7U1Y8"/>
<dbReference type="Proteomes" id="UP000298340">
    <property type="component" value="Unassembled WGS sequence"/>
</dbReference>
<proteinExistence type="predicted"/>
<name>A0A4Y7U1Y8_9FLAO</name>
<feature type="non-terminal residue" evidence="1">
    <location>
        <position position="1"/>
    </location>
</feature>
<comment type="caution">
    <text evidence="1">The sequence shown here is derived from an EMBL/GenBank/DDBJ whole genome shotgun (WGS) entry which is preliminary data.</text>
</comment>
<accession>A0A4Y7U1Y8</accession>
<evidence type="ECO:0000313" key="2">
    <source>
        <dbReference type="Proteomes" id="UP000298340"/>
    </source>
</evidence>
<protein>
    <submittedName>
        <fullName evidence="1">Rubredoxin</fullName>
    </submittedName>
</protein>
<feature type="non-terminal residue" evidence="1">
    <location>
        <position position="92"/>
    </location>
</feature>
<evidence type="ECO:0000313" key="1">
    <source>
        <dbReference type="EMBL" id="TEB40294.1"/>
    </source>
</evidence>
<organism evidence="1 2">
    <name type="scientific">Flavobacterium circumlabens</name>
    <dbReference type="NCBI Taxonomy" id="2133765"/>
    <lineage>
        <taxon>Bacteria</taxon>
        <taxon>Pseudomonadati</taxon>
        <taxon>Bacteroidota</taxon>
        <taxon>Flavobacteriia</taxon>
        <taxon>Flavobacteriales</taxon>
        <taxon>Flavobacteriaceae</taxon>
        <taxon>Flavobacterium</taxon>
    </lineage>
</organism>
<dbReference type="EMBL" id="QWDN01001483">
    <property type="protein sequence ID" value="TEB40294.1"/>
    <property type="molecule type" value="Genomic_DNA"/>
</dbReference>
<gene>
    <name evidence="1" type="ORF">D0809_31345</name>
</gene>
<sequence length="92" mass="11301">RYLYILEQFKEQPKLKVNITDPKQQLVPLFTGHLNFIASEQEDYWYLYIRLPKWERMEVYPVLIYSWDIARFYYEIEKITAEESIGIDLIFS</sequence>
<reference evidence="1 2" key="1">
    <citation type="journal article" date="2018" name="Syst. Appl. Microbiol.">
        <title>Flavobacterium circumlabens sp. nov. and Flavobacterium cupreum sp. nov., two psychrotrophic species isolated from Antarctic environmental samples.</title>
        <authorList>
            <person name="Kralova S."/>
            <person name="Busse H.J."/>
            <person name="Svec P."/>
            <person name="Maslanova I."/>
            <person name="Stankova E."/>
            <person name="Bartak M."/>
            <person name="Sedlacek I."/>
        </authorList>
    </citation>
    <scope>NUCLEOTIDE SEQUENCE [LARGE SCALE GENOMIC DNA]</scope>
    <source>
        <strain evidence="1 2">CCM 8828</strain>
    </source>
</reference>